<protein>
    <submittedName>
        <fullName evidence="4">DUF1972 domain-containing protein</fullName>
    </submittedName>
</protein>
<evidence type="ECO:0000259" key="2">
    <source>
        <dbReference type="Pfam" id="PF00534"/>
    </source>
</evidence>
<name>A0ABY9XRZ3_9FLAO</name>
<dbReference type="Proteomes" id="UP001302806">
    <property type="component" value="Chromosome"/>
</dbReference>
<reference evidence="4 5" key="1">
    <citation type="submission" date="2023-09" db="EMBL/GenBank/DDBJ databases">
        <title>Thalassobella suaedae gen. nov., sp. nov., a marine bacterium of the family Flavobacteriaceae isolated from a halophyte Suaeda japonica.</title>
        <authorList>
            <person name="Lee S.Y."/>
            <person name="Hwang C.Y."/>
        </authorList>
    </citation>
    <scope>NUCLEOTIDE SEQUENCE [LARGE SCALE GENOMIC DNA]</scope>
    <source>
        <strain evidence="4 5">HL-DH14</strain>
    </source>
</reference>
<dbReference type="InterPro" id="IPR001296">
    <property type="entry name" value="Glyco_trans_1"/>
</dbReference>
<feature type="domain" description="DUF1972" evidence="3">
    <location>
        <begin position="4"/>
        <end position="174"/>
    </location>
</feature>
<dbReference type="Gene3D" id="3.40.50.2000">
    <property type="entry name" value="Glycogen Phosphorylase B"/>
    <property type="match status" value="2"/>
</dbReference>
<dbReference type="PANTHER" id="PTHR46401">
    <property type="entry name" value="GLYCOSYLTRANSFERASE WBBK-RELATED"/>
    <property type="match status" value="1"/>
</dbReference>
<feature type="domain" description="Glycosyl transferase family 1" evidence="2">
    <location>
        <begin position="191"/>
        <end position="327"/>
    </location>
</feature>
<dbReference type="Pfam" id="PF00534">
    <property type="entry name" value="Glycos_transf_1"/>
    <property type="match status" value="1"/>
</dbReference>
<dbReference type="RefSeq" id="WP_415865228.1">
    <property type="nucleotide sequence ID" value="NZ_CP134537.1"/>
</dbReference>
<gene>
    <name evidence="4" type="ORF">RHP51_16090</name>
</gene>
<evidence type="ECO:0000313" key="4">
    <source>
        <dbReference type="EMBL" id="WNH08600.1"/>
    </source>
</evidence>
<accession>A0ABY9XRZ3</accession>
<dbReference type="SUPFAM" id="SSF53756">
    <property type="entry name" value="UDP-Glycosyltransferase/glycogen phosphorylase"/>
    <property type="match status" value="1"/>
</dbReference>
<evidence type="ECO:0000313" key="5">
    <source>
        <dbReference type="Proteomes" id="UP001302806"/>
    </source>
</evidence>
<proteinExistence type="predicted"/>
<organism evidence="4 5">
    <name type="scientific">Thalassobellus suaedae</name>
    <dbReference type="NCBI Taxonomy" id="3074124"/>
    <lineage>
        <taxon>Bacteria</taxon>
        <taxon>Pseudomonadati</taxon>
        <taxon>Bacteroidota</taxon>
        <taxon>Flavobacteriia</taxon>
        <taxon>Flavobacteriales</taxon>
        <taxon>Flavobacteriaceae</taxon>
        <taxon>Thalassobellus</taxon>
    </lineage>
</organism>
<sequence length="365" mass="42447">MKIGILGTRGIPNHHGGFEQFAEYFSVFLAKEEHDVFVYNSNTHPYKENRYKGVNIIHCKDPEDKIGTVGQFLYDLNCILDSRKRQFDVILQLGYTSSSIFNKLLPKSSKIVTNMDGLEWKRSKYSKMVQKFLLYAERLAIKSSDFLVSDSVGIQEYIKSKYNTDSKYIAYGADVFFNPQPKVLKKYSLETFKYNMLIARLEPENNIEVILDGVKASYNNKPFLVVGKHDTNKFGNYLKEKYKGNDYIKFVGGIYDLEILNNLRFFSNLYFHGHSVGGTNPSLLEAMASNSLVVANNNVFNKSILQKDAFYFDTAEDVTKYVNYLNKRDHTEFLERNIKKIEKRFNWDLINKEYLTFIKEINKKT</sequence>
<dbReference type="EMBL" id="CP134537">
    <property type="protein sequence ID" value="WNH08600.1"/>
    <property type="molecule type" value="Genomic_DNA"/>
</dbReference>
<evidence type="ECO:0000256" key="1">
    <source>
        <dbReference type="ARBA" id="ARBA00022679"/>
    </source>
</evidence>
<dbReference type="PANTHER" id="PTHR46401:SF2">
    <property type="entry name" value="GLYCOSYLTRANSFERASE WBBK-RELATED"/>
    <property type="match status" value="1"/>
</dbReference>
<dbReference type="Pfam" id="PF09314">
    <property type="entry name" value="DUF1972"/>
    <property type="match status" value="1"/>
</dbReference>
<evidence type="ECO:0000259" key="3">
    <source>
        <dbReference type="Pfam" id="PF09314"/>
    </source>
</evidence>
<keyword evidence="1" id="KW-0808">Transferase</keyword>
<dbReference type="InterPro" id="IPR015393">
    <property type="entry name" value="DUF1972"/>
</dbReference>